<dbReference type="InterPro" id="IPR009057">
    <property type="entry name" value="Homeodomain-like_sf"/>
</dbReference>
<dbReference type="InterPro" id="IPR041522">
    <property type="entry name" value="CdaR_GGDEF"/>
</dbReference>
<evidence type="ECO:0000256" key="4">
    <source>
        <dbReference type="ARBA" id="ARBA00022553"/>
    </source>
</evidence>
<dbReference type="GO" id="GO:0005737">
    <property type="term" value="C:cytoplasm"/>
    <property type="evidence" value="ECO:0007669"/>
    <property type="project" value="UniProtKB-SubCell"/>
</dbReference>
<feature type="domain" description="Response regulatory" evidence="12">
    <location>
        <begin position="3"/>
        <end position="120"/>
    </location>
</feature>
<evidence type="ECO:0000256" key="2">
    <source>
        <dbReference type="ARBA" id="ARBA00018672"/>
    </source>
</evidence>
<feature type="modified residue" description="4-aspartylphosphate" evidence="10">
    <location>
        <position position="55"/>
    </location>
</feature>
<evidence type="ECO:0000256" key="6">
    <source>
        <dbReference type="ARBA" id="ARBA00023015"/>
    </source>
</evidence>
<dbReference type="Gene3D" id="3.40.50.2300">
    <property type="match status" value="1"/>
</dbReference>
<keyword evidence="7" id="KW-0238">DNA-binding</keyword>
<dbReference type="InterPro" id="IPR001789">
    <property type="entry name" value="Sig_transdc_resp-reg_receiver"/>
</dbReference>
<dbReference type="AlphaFoldDB" id="A0A0J9C0H7"/>
<protein>
    <recommendedName>
        <fullName evidence="2">Stage 0 sporulation protein A homolog</fullName>
    </recommendedName>
</protein>
<evidence type="ECO:0000256" key="7">
    <source>
        <dbReference type="ARBA" id="ARBA00023125"/>
    </source>
</evidence>
<dbReference type="SMART" id="SM00342">
    <property type="entry name" value="HTH_ARAC"/>
    <property type="match status" value="1"/>
</dbReference>
<evidence type="ECO:0000256" key="5">
    <source>
        <dbReference type="ARBA" id="ARBA00023012"/>
    </source>
</evidence>
<dbReference type="PANTHER" id="PTHR42713">
    <property type="entry name" value="HISTIDINE KINASE-RELATED"/>
    <property type="match status" value="1"/>
</dbReference>
<evidence type="ECO:0000256" key="3">
    <source>
        <dbReference type="ARBA" id="ARBA00022490"/>
    </source>
</evidence>
<evidence type="ECO:0000259" key="11">
    <source>
        <dbReference type="PROSITE" id="PS01124"/>
    </source>
</evidence>
<dbReference type="InterPro" id="IPR051552">
    <property type="entry name" value="HptR"/>
</dbReference>
<dbReference type="PRINTS" id="PR00032">
    <property type="entry name" value="HTHARAC"/>
</dbReference>
<evidence type="ECO:0000256" key="10">
    <source>
        <dbReference type="PROSITE-ProRule" id="PRU00169"/>
    </source>
</evidence>
<dbReference type="PATRIC" id="fig|742734.4.peg.3033"/>
<dbReference type="Pfam" id="PF17853">
    <property type="entry name" value="GGDEF_2"/>
    <property type="match status" value="1"/>
</dbReference>
<accession>A0A0J9C0H7</accession>
<evidence type="ECO:0000256" key="1">
    <source>
        <dbReference type="ARBA" id="ARBA00004496"/>
    </source>
</evidence>
<keyword evidence="5" id="KW-0902">Two-component regulatory system</keyword>
<dbReference type="Pfam" id="PF12833">
    <property type="entry name" value="HTH_18"/>
    <property type="match status" value="1"/>
</dbReference>
<dbReference type="GO" id="GO:0000160">
    <property type="term" value="P:phosphorelay signal transduction system"/>
    <property type="evidence" value="ECO:0007669"/>
    <property type="project" value="UniProtKB-KW"/>
</dbReference>
<dbReference type="Gene3D" id="1.10.10.60">
    <property type="entry name" value="Homeodomain-like"/>
    <property type="match status" value="2"/>
</dbReference>
<dbReference type="RefSeq" id="WP_048930069.1">
    <property type="nucleotide sequence ID" value="NZ_KQ235878.1"/>
</dbReference>
<dbReference type="SUPFAM" id="SSF52172">
    <property type="entry name" value="CheY-like"/>
    <property type="match status" value="1"/>
</dbReference>
<dbReference type="Proteomes" id="UP000037392">
    <property type="component" value="Unassembled WGS sequence"/>
</dbReference>
<organism evidence="13 14">
    <name type="scientific">[Clostridium] citroniae WAL-19142</name>
    <dbReference type="NCBI Taxonomy" id="742734"/>
    <lineage>
        <taxon>Bacteria</taxon>
        <taxon>Bacillati</taxon>
        <taxon>Bacillota</taxon>
        <taxon>Clostridia</taxon>
        <taxon>Lachnospirales</taxon>
        <taxon>Lachnospiraceae</taxon>
        <taxon>Enterocloster</taxon>
    </lineage>
</organism>
<comment type="function">
    <text evidence="9">May play the central regulatory role in sporulation. It may be an element of the effector pathway responsible for the activation of sporulation genes in response to nutritional stress. Spo0A may act in concert with spo0H (a sigma factor) to control the expression of some genes that are critical to the sporulation process.</text>
</comment>
<evidence type="ECO:0000313" key="14">
    <source>
        <dbReference type="Proteomes" id="UP000037392"/>
    </source>
</evidence>
<dbReference type="PROSITE" id="PS01124">
    <property type="entry name" value="HTH_ARAC_FAMILY_2"/>
    <property type="match status" value="1"/>
</dbReference>
<dbReference type="InterPro" id="IPR018060">
    <property type="entry name" value="HTH_AraC"/>
</dbReference>
<sequence length="434" mass="50246">MYRLMIVDDDEMLRRGLVQNVDWAGHGFEVVAQAANGKEALCKIDESMPQLIVTDIQMPIMDGLQLTETISRLYPEVKIVLLTAYEEFEYAKKALEYKVSQYVLKYESQDAVLDAVLQAARQIEAESESRLLRGKSLDMQRRNFFREISCNKMELGEIQAQAGRLGISLSCGRCRMASFKIESLKAMDEIPFLIQTKEWFYAIEEAIRAVCREAGYDLSFFQGKEYLNAVIMEGENEPRRSREEIQSSGRPDLRDLLGDAMSRLMNRLDIHLYAGIGRWYDTIDRIHDSYMEALKINNLRDVLDREYPKRQYPILEYSPYMFAEETAEELVGKVSSYINMCFAKTDLSLERIADQVHLSANYVSTLFKKHSGMNISDYIIKIRMEHAAGLLSATNFKTYEIAERVGYTNSQYFSVLFKKFYGMTPKEYRNQNKI</sequence>
<comment type="caution">
    <text evidence="13">The sequence shown here is derived from an EMBL/GenBank/DDBJ whole genome shotgun (WGS) entry which is preliminary data.</text>
</comment>
<dbReference type="OrthoDB" id="9794370at2"/>
<evidence type="ECO:0000259" key="12">
    <source>
        <dbReference type="PROSITE" id="PS50110"/>
    </source>
</evidence>
<evidence type="ECO:0000256" key="8">
    <source>
        <dbReference type="ARBA" id="ARBA00023163"/>
    </source>
</evidence>
<dbReference type="PANTHER" id="PTHR42713:SF3">
    <property type="entry name" value="TRANSCRIPTIONAL REGULATORY PROTEIN HPTR"/>
    <property type="match status" value="1"/>
</dbReference>
<keyword evidence="3" id="KW-0963">Cytoplasm</keyword>
<reference evidence="13 14" key="1">
    <citation type="submission" date="2011-04" db="EMBL/GenBank/DDBJ databases">
        <title>The Genome Sequence of Clostridium citroniae WAL-19142.</title>
        <authorList>
            <consortium name="The Broad Institute Genome Sequencing Platform"/>
            <person name="Earl A."/>
            <person name="Ward D."/>
            <person name="Feldgarden M."/>
            <person name="Gevers D."/>
            <person name="Warren Y.A."/>
            <person name="Tyrrell K.L."/>
            <person name="Citron D.M."/>
            <person name="Goldstein E.J."/>
            <person name="Daigneault M."/>
            <person name="Allen-Vercoe E."/>
            <person name="Young S.K."/>
            <person name="Zeng Q."/>
            <person name="Gargeya S."/>
            <person name="Fitzgerald M."/>
            <person name="Haas B."/>
            <person name="Abouelleil A."/>
            <person name="Alvarado L."/>
            <person name="Arachchi H.M."/>
            <person name="Berlin A."/>
            <person name="Brown A."/>
            <person name="Chapman S.B."/>
            <person name="Chen Z."/>
            <person name="Dunbar C."/>
            <person name="Freedman E."/>
            <person name="Gearin G."/>
            <person name="Gellesch M."/>
            <person name="Goldberg J."/>
            <person name="Griggs A."/>
            <person name="Gujja S."/>
            <person name="Heilman E.R."/>
            <person name="Heiman D."/>
            <person name="Howarth C."/>
            <person name="Larson L."/>
            <person name="Lui A."/>
            <person name="MacDonald P.J."/>
            <person name="Mehta T."/>
            <person name="Montmayeur A."/>
            <person name="Murphy C."/>
            <person name="Neiman D."/>
            <person name="Pearson M."/>
            <person name="Priest M."/>
            <person name="Roberts A."/>
            <person name="Saif S."/>
            <person name="Shea T."/>
            <person name="Shenoy N."/>
            <person name="Sisk P."/>
            <person name="Stolte C."/>
            <person name="Sykes S."/>
            <person name="White J."/>
            <person name="Yandava C."/>
            <person name="Wortman J."/>
            <person name="Nusbaum C."/>
            <person name="Birren B."/>
        </authorList>
    </citation>
    <scope>NUCLEOTIDE SEQUENCE [LARGE SCALE GENOMIC DNA]</scope>
    <source>
        <strain evidence="13 14">WAL-19142</strain>
    </source>
</reference>
<dbReference type="GO" id="GO:0043565">
    <property type="term" value="F:sequence-specific DNA binding"/>
    <property type="evidence" value="ECO:0007669"/>
    <property type="project" value="InterPro"/>
</dbReference>
<keyword evidence="8" id="KW-0804">Transcription</keyword>
<dbReference type="CDD" id="cd17536">
    <property type="entry name" value="REC_YesN-like"/>
    <property type="match status" value="1"/>
</dbReference>
<evidence type="ECO:0000313" key="13">
    <source>
        <dbReference type="EMBL" id="KMW18727.1"/>
    </source>
</evidence>
<dbReference type="InterPro" id="IPR020449">
    <property type="entry name" value="Tscrpt_reg_AraC-type_HTH"/>
</dbReference>
<dbReference type="Pfam" id="PF00072">
    <property type="entry name" value="Response_reg"/>
    <property type="match status" value="1"/>
</dbReference>
<keyword evidence="6" id="KW-0805">Transcription regulation</keyword>
<dbReference type="SMART" id="SM00448">
    <property type="entry name" value="REC"/>
    <property type="match status" value="1"/>
</dbReference>
<evidence type="ECO:0000256" key="9">
    <source>
        <dbReference type="ARBA" id="ARBA00024867"/>
    </source>
</evidence>
<dbReference type="GeneID" id="93163322"/>
<dbReference type="EMBL" id="ADLK01000022">
    <property type="protein sequence ID" value="KMW18727.1"/>
    <property type="molecule type" value="Genomic_DNA"/>
</dbReference>
<dbReference type="PROSITE" id="PS50110">
    <property type="entry name" value="RESPONSE_REGULATORY"/>
    <property type="match status" value="1"/>
</dbReference>
<dbReference type="GO" id="GO:0003700">
    <property type="term" value="F:DNA-binding transcription factor activity"/>
    <property type="evidence" value="ECO:0007669"/>
    <property type="project" value="InterPro"/>
</dbReference>
<feature type="domain" description="HTH araC/xylS-type" evidence="11">
    <location>
        <begin position="332"/>
        <end position="431"/>
    </location>
</feature>
<proteinExistence type="predicted"/>
<dbReference type="InterPro" id="IPR011006">
    <property type="entry name" value="CheY-like_superfamily"/>
</dbReference>
<dbReference type="SUPFAM" id="SSF46689">
    <property type="entry name" value="Homeodomain-like"/>
    <property type="match status" value="1"/>
</dbReference>
<name>A0A0J9C0H7_9FIRM</name>
<gene>
    <name evidence="13" type="ORF">HMPREF9470_02831</name>
</gene>
<comment type="subcellular location">
    <subcellularLocation>
        <location evidence="1">Cytoplasm</location>
    </subcellularLocation>
</comment>
<keyword evidence="4 10" id="KW-0597">Phosphoprotein</keyword>